<organism evidence="1 2">
    <name type="scientific">Nocardioides baekrokdamisoli</name>
    <dbReference type="NCBI Taxonomy" id="1804624"/>
    <lineage>
        <taxon>Bacteria</taxon>
        <taxon>Bacillati</taxon>
        <taxon>Actinomycetota</taxon>
        <taxon>Actinomycetes</taxon>
        <taxon>Propionibacteriales</taxon>
        <taxon>Nocardioidaceae</taxon>
        <taxon>Nocardioides</taxon>
    </lineage>
</organism>
<dbReference type="Proteomes" id="UP000271573">
    <property type="component" value="Chromosome"/>
</dbReference>
<gene>
    <name evidence="1" type="ORF">Back2_27940</name>
</gene>
<sequence length="265" mass="30403">MRRVADESPIPPEWAAYLDEMAPRGHVAVDRTAALILGVDTYSWLERDQPLVPETAVIGDRRASRMADLAAHSRDLAPVEVVRIHGVPTTTPLRTAMDLGCVLKRWQAFAAMNALAGAYDLAAADFVRELPRHRRRRGVCQLRALIGHLTPEVESMRESRLLLAILDAGLPVPRAQHRVDLPGGEWFRVDFAYPHRRIAVEYDGSEFHDSTEEQRRRDRRRRDLMRQDGWEFIVVTSADFRGRREGVWLTQLRDLLAATHHNRRW</sequence>
<name>A0A3G9IHJ8_9ACTN</name>
<reference evidence="1 2" key="1">
    <citation type="submission" date="2018-11" db="EMBL/GenBank/DDBJ databases">
        <title>Complete genome sequence of Nocardioides baekrokdamisoli strain KCTC 39748.</title>
        <authorList>
            <person name="Kang S.W."/>
            <person name="Lee K.C."/>
            <person name="Kim K.K."/>
            <person name="Kim J.S."/>
            <person name="Kim D.S."/>
            <person name="Ko S.H."/>
            <person name="Yang S.H."/>
            <person name="Shin Y.K."/>
            <person name="Lee J.S."/>
        </authorList>
    </citation>
    <scope>NUCLEOTIDE SEQUENCE [LARGE SCALE GENOMIC DNA]</scope>
    <source>
        <strain evidence="1 2">KCTC 39748</strain>
    </source>
</reference>
<evidence type="ECO:0000313" key="2">
    <source>
        <dbReference type="Proteomes" id="UP000271573"/>
    </source>
</evidence>
<dbReference type="KEGG" id="nbe:Back2_27940"/>
<dbReference type="EMBL" id="AP019307">
    <property type="protein sequence ID" value="BBH18507.1"/>
    <property type="molecule type" value="Genomic_DNA"/>
</dbReference>
<protein>
    <recommendedName>
        <fullName evidence="3">DUF559 domain-containing protein</fullName>
    </recommendedName>
</protein>
<evidence type="ECO:0008006" key="3">
    <source>
        <dbReference type="Google" id="ProtNLM"/>
    </source>
</evidence>
<proteinExistence type="predicted"/>
<dbReference type="AlphaFoldDB" id="A0A3G9IHJ8"/>
<dbReference type="Gene3D" id="3.40.960.10">
    <property type="entry name" value="VSR Endonuclease"/>
    <property type="match status" value="1"/>
</dbReference>
<evidence type="ECO:0000313" key="1">
    <source>
        <dbReference type="EMBL" id="BBH18507.1"/>
    </source>
</evidence>
<dbReference type="SUPFAM" id="SSF52980">
    <property type="entry name" value="Restriction endonuclease-like"/>
    <property type="match status" value="1"/>
</dbReference>
<accession>A0A3G9IHJ8</accession>
<dbReference type="InterPro" id="IPR011335">
    <property type="entry name" value="Restrct_endonuc-II-like"/>
</dbReference>
<keyword evidence="2" id="KW-1185">Reference proteome</keyword>